<evidence type="ECO:0000313" key="14">
    <source>
        <dbReference type="Proteomes" id="UP000001511"/>
    </source>
</evidence>
<keyword evidence="14" id="KW-1185">Reference proteome</keyword>
<evidence type="ECO:0000256" key="1">
    <source>
        <dbReference type="ARBA" id="ARBA00022475"/>
    </source>
</evidence>
<dbReference type="GO" id="GO:0016301">
    <property type="term" value="F:kinase activity"/>
    <property type="evidence" value="ECO:0007669"/>
    <property type="project" value="UniProtKB-KW"/>
</dbReference>
<dbReference type="InterPro" id="IPR013815">
    <property type="entry name" value="ATP_grasp_subdomain_1"/>
</dbReference>
<dbReference type="SMART" id="SM01207">
    <property type="entry name" value="G3P_acyltransf"/>
    <property type="match status" value="1"/>
</dbReference>
<evidence type="ECO:0000256" key="10">
    <source>
        <dbReference type="SAM" id="Phobius"/>
    </source>
</evidence>
<feature type="transmembrane region" description="Helical" evidence="10">
    <location>
        <begin position="140"/>
        <end position="157"/>
    </location>
</feature>
<evidence type="ECO:0000259" key="11">
    <source>
        <dbReference type="Pfam" id="PF00391"/>
    </source>
</evidence>
<keyword evidence="9" id="KW-1208">Phospholipid metabolism</keyword>
<sequence length="956" mass="105757">MFHLWGLLVILITCPLLGAMPLIAWISYALKGKRLAQIGTRNISVSAAFYHGGKLVGILAVLSEGFKGIAAVLISRLFFPTGSFWELIALIALVIGRYALGRGAGTTNVVWGFLMHDPLIAGFVTLVAAIGLMFVRSRETIKFGVLILLPLLVAVLYSNDLPRIVAVFTLAGLIGWIYKEIPDDMDLPVQEAEGETQQVMAYLNSGEQGIITLDEELEPEIFGAKASTLSQIKRWGYPVPKGWILAPFDNPVVLIDFLQPSTLSPLVVRSSAIGEDSEQASGAGQYATILNVTSKQELEEAITQVQASYNNPAAVQYRRDRHAKDEAMAVLIQPQVQSVFSGVAFSRDPIAQQGDAVVIEAVSGSASQVVSGKVTPEQYRVFVVGEDKLSTLKFEGEGKIPQPLIKQVAYLARILEKRYYGIPQDVEWSYDGQNLWVLQARPITTLLPIWTRKIAAEVIPGVIHPLTWSINLPLTCGMWGEIFTLVLGDRTRESDFSKMATLHYSRAYFNASFLGEIFLEMGLPPESLEFLTRDTKMSKPPLASTWENLPGLTKLLQREICLENQFKQDYRHRFIPGLTRLANELIEELSPNQLLTRVDLVLDLLNQATYYSILSPLSAAIRQAATGVKDEQIDHSITPEVSSLRSLSLLAADAKEILPDIDPARVFEQLAETPEGEKILYEFQEIVEDYGYLSEVGTDISVSRWKEQPHIVRQLFIQLVQGNEPPNQDGSKKRHQGFVQKRVDLKGRVTEIYSRLLAELRWTFLALEKIWLQSSVLQQPGDIFFLKLGEVRRLAAEADPALRNQVSEKVANRRSQFNQDSQITQIPPLVYGYNPPHPIDSPIDSADNILLGIPASQGQATGLVKVLRNLQEVGEIDKGTILVVPYTDSGWALILVRAGGIIAEAGGKLSHGAIVAREYGIPAVMDVRGATYLLQDGQQVKIDGSKGIVELQEFFT</sequence>
<evidence type="ECO:0000256" key="6">
    <source>
        <dbReference type="ARBA" id="ARBA00023098"/>
    </source>
</evidence>
<keyword evidence="8" id="KW-0594">Phospholipid biosynthesis</keyword>
<feature type="transmembrane region" description="Helical" evidence="10">
    <location>
        <begin position="42"/>
        <end position="62"/>
    </location>
</feature>
<dbReference type="Pfam" id="PF02660">
    <property type="entry name" value="G3P_acyltransf"/>
    <property type="match status" value="1"/>
</dbReference>
<evidence type="ECO:0000256" key="9">
    <source>
        <dbReference type="ARBA" id="ARBA00023264"/>
    </source>
</evidence>
<dbReference type="GO" id="GO:0043772">
    <property type="term" value="F:acyl-phosphate glycerol-3-phosphate acyltransferase activity"/>
    <property type="evidence" value="ECO:0007669"/>
    <property type="project" value="InterPro"/>
</dbReference>
<feature type="transmembrane region" description="Helical" evidence="10">
    <location>
        <begin position="82"/>
        <end position="100"/>
    </location>
</feature>
<dbReference type="SUPFAM" id="SSF52009">
    <property type="entry name" value="Phosphohistidine domain"/>
    <property type="match status" value="1"/>
</dbReference>
<name>D7DVE5_NOSA0</name>
<dbReference type="PANTHER" id="PTHR43615:SF1">
    <property type="entry name" value="PPDK_N DOMAIN-CONTAINING PROTEIN"/>
    <property type="match status" value="1"/>
</dbReference>
<dbReference type="InterPro" id="IPR003811">
    <property type="entry name" value="G3P_acylTferase_PlsY"/>
</dbReference>
<evidence type="ECO:0000256" key="3">
    <source>
        <dbReference type="ARBA" id="ARBA00022679"/>
    </source>
</evidence>
<dbReference type="InterPro" id="IPR036637">
    <property type="entry name" value="Phosphohistidine_dom_sf"/>
</dbReference>
<keyword evidence="2" id="KW-0444">Lipid biosynthesis</keyword>
<dbReference type="Gene3D" id="3.30.1490.20">
    <property type="entry name" value="ATP-grasp fold, A domain"/>
    <property type="match status" value="1"/>
</dbReference>
<keyword evidence="13" id="KW-0418">Kinase</keyword>
<keyword evidence="6" id="KW-0443">Lipid metabolism</keyword>
<dbReference type="GO" id="GO:0005524">
    <property type="term" value="F:ATP binding"/>
    <property type="evidence" value="ECO:0007669"/>
    <property type="project" value="InterPro"/>
</dbReference>
<evidence type="ECO:0000256" key="7">
    <source>
        <dbReference type="ARBA" id="ARBA00023136"/>
    </source>
</evidence>
<keyword evidence="1" id="KW-1003">Cell membrane</keyword>
<dbReference type="AlphaFoldDB" id="D7DVE5"/>
<dbReference type="PANTHER" id="PTHR43615">
    <property type="entry name" value="PHOSPHOENOLPYRUVATE SYNTHASE-RELATED"/>
    <property type="match status" value="1"/>
</dbReference>
<evidence type="ECO:0000259" key="12">
    <source>
        <dbReference type="Pfam" id="PF01326"/>
    </source>
</evidence>
<keyword evidence="3" id="KW-0808">Transferase</keyword>
<organism evidence="13 14">
    <name type="scientific">Nostoc azollae (strain 0708)</name>
    <name type="common">Anabaena azollae (strain 0708)</name>
    <dbReference type="NCBI Taxonomy" id="551115"/>
    <lineage>
        <taxon>Bacteria</taxon>
        <taxon>Bacillati</taxon>
        <taxon>Cyanobacteriota</taxon>
        <taxon>Cyanophyceae</taxon>
        <taxon>Nostocales</taxon>
        <taxon>Nostocaceae</taxon>
        <taxon>Trichormus</taxon>
    </lineage>
</organism>
<feature type="domain" description="Pyruvate phosphate dikinase AMP/ATP-binding" evidence="12">
    <location>
        <begin position="264"/>
        <end position="446"/>
    </location>
</feature>
<dbReference type="Pfam" id="PF01326">
    <property type="entry name" value="PPDK_N"/>
    <property type="match status" value="1"/>
</dbReference>
<evidence type="ECO:0000313" key="13">
    <source>
        <dbReference type="EMBL" id="ADI62776.1"/>
    </source>
</evidence>
<dbReference type="eggNOG" id="COG0574">
    <property type="taxonomic scope" value="Bacteria"/>
</dbReference>
<dbReference type="EMBL" id="CP002059">
    <property type="protein sequence ID" value="ADI62776.1"/>
    <property type="molecule type" value="Genomic_DNA"/>
</dbReference>
<accession>D7DVE5</accession>
<keyword evidence="13" id="KW-0670">Pyruvate</keyword>
<reference evidence="13 14" key="1">
    <citation type="journal article" date="2010" name="PLoS ONE">
        <title>Genome erosion in a nitrogen-fixing vertically transmitted endosymbiotic multicellular cyanobacterium.</title>
        <authorList>
            <person name="Ran L."/>
            <person name="Larsson J."/>
            <person name="Vigil-Stenman T."/>
            <person name="Nylander J.A."/>
            <person name="Ininbergs K."/>
            <person name="Zheng W.W."/>
            <person name="Lapidus A."/>
            <person name="Lowry S."/>
            <person name="Haselkorn R."/>
            <person name="Bergman B."/>
        </authorList>
    </citation>
    <scope>NUCLEOTIDE SEQUENCE [LARGE SCALE GENOMIC DNA]</scope>
    <source>
        <strain evidence="13 14">0708</strain>
    </source>
</reference>
<dbReference type="Pfam" id="PF00391">
    <property type="entry name" value="PEP-utilizers"/>
    <property type="match status" value="1"/>
</dbReference>
<dbReference type="InterPro" id="IPR002192">
    <property type="entry name" value="PPDK_AMP/ATP-bd"/>
</dbReference>
<feature type="transmembrane region" description="Helical" evidence="10">
    <location>
        <begin position="6"/>
        <end position="30"/>
    </location>
</feature>
<keyword evidence="7 10" id="KW-0472">Membrane</keyword>
<evidence type="ECO:0000256" key="2">
    <source>
        <dbReference type="ARBA" id="ARBA00022516"/>
    </source>
</evidence>
<dbReference type="STRING" id="551115.Aazo_0133"/>
<feature type="domain" description="PEP-utilising enzyme mobile" evidence="11">
    <location>
        <begin position="876"/>
        <end position="947"/>
    </location>
</feature>
<evidence type="ECO:0000256" key="5">
    <source>
        <dbReference type="ARBA" id="ARBA00022989"/>
    </source>
</evidence>
<feature type="transmembrane region" description="Helical" evidence="10">
    <location>
        <begin position="112"/>
        <end position="134"/>
    </location>
</feature>
<evidence type="ECO:0000256" key="8">
    <source>
        <dbReference type="ARBA" id="ARBA00023209"/>
    </source>
</evidence>
<keyword evidence="4 10" id="KW-0812">Transmembrane</keyword>
<gene>
    <name evidence="13" type="ordered locus">Aazo_0133</name>
</gene>
<dbReference type="Gene3D" id="3.50.30.10">
    <property type="entry name" value="Phosphohistidine domain"/>
    <property type="match status" value="1"/>
</dbReference>
<dbReference type="eggNOG" id="COG3848">
    <property type="taxonomic scope" value="Bacteria"/>
</dbReference>
<dbReference type="RefSeq" id="WP_013189796.1">
    <property type="nucleotide sequence ID" value="NC_014248.1"/>
</dbReference>
<dbReference type="Gene3D" id="3.30.470.20">
    <property type="entry name" value="ATP-grasp fold, B domain"/>
    <property type="match status" value="2"/>
</dbReference>
<dbReference type="InterPro" id="IPR051549">
    <property type="entry name" value="PEP_Utilizing_Enz"/>
</dbReference>
<dbReference type="KEGG" id="naz:Aazo_0133"/>
<keyword evidence="5 10" id="KW-1133">Transmembrane helix</keyword>
<evidence type="ECO:0000256" key="4">
    <source>
        <dbReference type="ARBA" id="ARBA00022692"/>
    </source>
</evidence>
<dbReference type="GO" id="GO:0005886">
    <property type="term" value="C:plasma membrane"/>
    <property type="evidence" value="ECO:0007669"/>
    <property type="project" value="InterPro"/>
</dbReference>
<dbReference type="eggNOG" id="COG0344">
    <property type="taxonomic scope" value="Bacteria"/>
</dbReference>
<dbReference type="GO" id="GO:0008654">
    <property type="term" value="P:phospholipid biosynthetic process"/>
    <property type="evidence" value="ECO:0007669"/>
    <property type="project" value="UniProtKB-KW"/>
</dbReference>
<dbReference type="HOGENOM" id="CLU_005950_0_0_3"/>
<dbReference type="SUPFAM" id="SSF56059">
    <property type="entry name" value="Glutathione synthetase ATP-binding domain-like"/>
    <property type="match status" value="1"/>
</dbReference>
<dbReference type="InterPro" id="IPR008279">
    <property type="entry name" value="PEP-util_enz_mobile_dom"/>
</dbReference>
<protein>
    <submittedName>
        <fullName evidence="13">Pyruvate phosphate dikinase PEP/pyruvate-binding protein</fullName>
    </submittedName>
</protein>
<dbReference type="OrthoDB" id="9765468at2"/>
<dbReference type="Proteomes" id="UP000001511">
    <property type="component" value="Chromosome"/>
</dbReference>
<proteinExistence type="predicted"/>